<evidence type="ECO:0000313" key="1">
    <source>
        <dbReference type="EMBL" id="KAI3814172.1"/>
    </source>
</evidence>
<dbReference type="EMBL" id="CM042023">
    <property type="protein sequence ID" value="KAI3814172.1"/>
    <property type="molecule type" value="Genomic_DNA"/>
</dbReference>
<proteinExistence type="predicted"/>
<keyword evidence="2" id="KW-1185">Reference proteome</keyword>
<accession>A0ACB9J232</accession>
<protein>
    <submittedName>
        <fullName evidence="1">Uncharacterized protein</fullName>
    </submittedName>
</protein>
<evidence type="ECO:0000313" key="2">
    <source>
        <dbReference type="Proteomes" id="UP001056120"/>
    </source>
</evidence>
<gene>
    <name evidence="1" type="ORF">L1987_18919</name>
</gene>
<comment type="caution">
    <text evidence="1">The sequence shown here is derived from an EMBL/GenBank/DDBJ whole genome shotgun (WGS) entry which is preliminary data.</text>
</comment>
<reference evidence="2" key="1">
    <citation type="journal article" date="2022" name="Mol. Ecol. Resour.">
        <title>The genomes of chicory, endive, great burdock and yacon provide insights into Asteraceae palaeo-polyploidization history and plant inulin production.</title>
        <authorList>
            <person name="Fan W."/>
            <person name="Wang S."/>
            <person name="Wang H."/>
            <person name="Wang A."/>
            <person name="Jiang F."/>
            <person name="Liu H."/>
            <person name="Zhao H."/>
            <person name="Xu D."/>
            <person name="Zhang Y."/>
        </authorList>
    </citation>
    <scope>NUCLEOTIDE SEQUENCE [LARGE SCALE GENOMIC DNA]</scope>
    <source>
        <strain evidence="2">cv. Yunnan</strain>
    </source>
</reference>
<reference evidence="1 2" key="2">
    <citation type="journal article" date="2022" name="Mol. Ecol. Resour.">
        <title>The genomes of chicory, endive, great burdock and yacon provide insights into Asteraceae paleo-polyploidization history and plant inulin production.</title>
        <authorList>
            <person name="Fan W."/>
            <person name="Wang S."/>
            <person name="Wang H."/>
            <person name="Wang A."/>
            <person name="Jiang F."/>
            <person name="Liu H."/>
            <person name="Zhao H."/>
            <person name="Xu D."/>
            <person name="Zhang Y."/>
        </authorList>
    </citation>
    <scope>NUCLEOTIDE SEQUENCE [LARGE SCALE GENOMIC DNA]</scope>
    <source>
        <strain evidence="2">cv. Yunnan</strain>
        <tissue evidence="1">Leaves</tissue>
    </source>
</reference>
<name>A0ACB9J232_9ASTR</name>
<organism evidence="1 2">
    <name type="scientific">Smallanthus sonchifolius</name>
    <dbReference type="NCBI Taxonomy" id="185202"/>
    <lineage>
        <taxon>Eukaryota</taxon>
        <taxon>Viridiplantae</taxon>
        <taxon>Streptophyta</taxon>
        <taxon>Embryophyta</taxon>
        <taxon>Tracheophyta</taxon>
        <taxon>Spermatophyta</taxon>
        <taxon>Magnoliopsida</taxon>
        <taxon>eudicotyledons</taxon>
        <taxon>Gunneridae</taxon>
        <taxon>Pentapetalae</taxon>
        <taxon>asterids</taxon>
        <taxon>campanulids</taxon>
        <taxon>Asterales</taxon>
        <taxon>Asteraceae</taxon>
        <taxon>Asteroideae</taxon>
        <taxon>Heliantheae alliance</taxon>
        <taxon>Millerieae</taxon>
        <taxon>Smallanthus</taxon>
    </lineage>
</organism>
<sequence length="853" mass="95207">MAQSNGFEDIGSINRPPRLVSGEDYDMWKNRMESFFCYQEYGMWRSIKEGPYIPMVASADGGGIQVPKETSKYSEEDIKKMEVDFKALGAIQMCLPNEVFHNFRSYKTAKELWEAPEKMFAGSEEVKENKRDILKQQYEKFVWREGESLTILYNRFTYLVGELQCSKVKLENEDILKKFIRSLPSCWTLYTVSIRRTENLKTLQMTELFGMLKTYELEMIQSKERSSSYQSATTSSTTSSALHSDHSGPSASSYYPPIVTHPQTPTASQSNSSPFLLEAPPQQPTSTAFVSDNSSSMYFIKEDLECFHPVDLEEMDIQHSYAMLSLRAKRFYSRTGRSFPSNNSNSRIGLDKSKIRCYNCNQMGHFSRECKAPKANQGAGHQRQAYHSQPRQQQQQQTPPAQTAACANVGTAEFDWSFQYEDVPVSNQALMADTAEIPPQIDDLLVKLKSTRADLAEQKVHVEKYEFSSKKLQRLLDIQVHEKVKLGGLGYGKEQYNTVPHPADYVAIYEPSFDVAKLDTANRNLDPSIFEPLVKDCTTSSESELTLSDHDETSTASSEAALNRVPVPTVLPAVPAPVPFKQIRISYPPGGRKLNTEKGQTSGPTNSKSQFMPNQKNQQQVRRVTTKKTQFRNSSSPPRKQQPKVQKSCIICGESNHFAAKCQFNPFNQILLQSAHKQKKDQHTSVDRPSAASRRVETAEKYKQQQKAKPSAATKSAAAQTKQSAAKTKSAAAPNKLSAAKAKSAAERPRSSAATSAADKLKPSAAKPAPTDRPKPQAGKSAADRANSSAAKAKSAADKEKRTGKQLLKQWKAKISAPVSKIIIGAVECTHDESECPRTLFFKKESSWTTPTN</sequence>
<dbReference type="Proteomes" id="UP001056120">
    <property type="component" value="Linkage Group LG06"/>
</dbReference>